<dbReference type="EMBL" id="BAAADB010000029">
    <property type="protein sequence ID" value="GAA0519257.1"/>
    <property type="molecule type" value="Genomic_DNA"/>
</dbReference>
<protein>
    <submittedName>
        <fullName evidence="2">Uncharacterized protein</fullName>
    </submittedName>
</protein>
<feature type="region of interest" description="Disordered" evidence="1">
    <location>
        <begin position="1"/>
        <end position="53"/>
    </location>
</feature>
<comment type="caution">
    <text evidence="2">The sequence shown here is derived from an EMBL/GenBank/DDBJ whole genome shotgun (WGS) entry which is preliminary data.</text>
</comment>
<evidence type="ECO:0000313" key="2">
    <source>
        <dbReference type="EMBL" id="GAA0519257.1"/>
    </source>
</evidence>
<evidence type="ECO:0000313" key="3">
    <source>
        <dbReference type="Proteomes" id="UP001500191"/>
    </source>
</evidence>
<evidence type="ECO:0000256" key="1">
    <source>
        <dbReference type="SAM" id="MobiDB-lite"/>
    </source>
</evidence>
<name>A0ABP3MHF9_9DEIO</name>
<dbReference type="Proteomes" id="UP001500191">
    <property type="component" value="Unassembled WGS sequence"/>
</dbReference>
<organism evidence="2 3">
    <name type="scientific">Deinococcus depolymerans</name>
    <dbReference type="NCBI Taxonomy" id="392408"/>
    <lineage>
        <taxon>Bacteria</taxon>
        <taxon>Thermotogati</taxon>
        <taxon>Deinococcota</taxon>
        <taxon>Deinococci</taxon>
        <taxon>Deinococcales</taxon>
        <taxon>Deinococcaceae</taxon>
        <taxon>Deinococcus</taxon>
    </lineage>
</organism>
<sequence>MGDETGLVGLQTRDSRSAASTSFRSPATSFPDQSSYPGRPVSPRSEGLGWPGAVGHTADLVTLSREPRWTVNVPQNVSRLDDFCEGSLDPWITEYRSDTIMRSLPD</sequence>
<gene>
    <name evidence="2" type="ORF">GCM10008937_28560</name>
</gene>
<dbReference type="RefSeq" id="WP_345448305.1">
    <property type="nucleotide sequence ID" value="NZ_BAABQW010000001.1"/>
</dbReference>
<keyword evidence="3" id="KW-1185">Reference proteome</keyword>
<reference evidence="3" key="1">
    <citation type="journal article" date="2019" name="Int. J. Syst. Evol. Microbiol.">
        <title>The Global Catalogue of Microorganisms (GCM) 10K type strain sequencing project: providing services to taxonomists for standard genome sequencing and annotation.</title>
        <authorList>
            <consortium name="The Broad Institute Genomics Platform"/>
            <consortium name="The Broad Institute Genome Sequencing Center for Infectious Disease"/>
            <person name="Wu L."/>
            <person name="Ma J."/>
        </authorList>
    </citation>
    <scope>NUCLEOTIDE SEQUENCE [LARGE SCALE GENOMIC DNA]</scope>
    <source>
        <strain evidence="3">JCM 14368</strain>
    </source>
</reference>
<proteinExistence type="predicted"/>
<feature type="compositionally biased region" description="Polar residues" evidence="1">
    <location>
        <begin position="17"/>
        <end position="36"/>
    </location>
</feature>
<accession>A0ABP3MHF9</accession>